<dbReference type="Gene3D" id="3.50.50.100">
    <property type="match status" value="1"/>
</dbReference>
<reference evidence="6" key="1">
    <citation type="submission" date="2022-10" db="EMBL/GenBank/DDBJ databases">
        <title>Tapping the CABI collections for fungal endophytes: first genome assemblies for Collariella, Neodidymelliopsis, Ascochyta clinopodiicola, Didymella pomorum, Didymosphaeria variabile, Neocosmospora piperis and Neocucurbitaria cava.</title>
        <authorList>
            <person name="Hill R."/>
        </authorList>
    </citation>
    <scope>NUCLEOTIDE SEQUENCE</scope>
    <source>
        <strain evidence="6">IMI 356814</strain>
    </source>
</reference>
<evidence type="ECO:0000313" key="7">
    <source>
        <dbReference type="Proteomes" id="UP001140560"/>
    </source>
</evidence>
<dbReference type="GO" id="GO:0005737">
    <property type="term" value="C:cytoplasm"/>
    <property type="evidence" value="ECO:0007669"/>
    <property type="project" value="TreeGrafter"/>
</dbReference>
<dbReference type="Proteomes" id="UP001140560">
    <property type="component" value="Unassembled WGS sequence"/>
</dbReference>
<evidence type="ECO:0000259" key="5">
    <source>
        <dbReference type="Pfam" id="PF07992"/>
    </source>
</evidence>
<dbReference type="OrthoDB" id="202203at2759"/>
<evidence type="ECO:0000256" key="2">
    <source>
        <dbReference type="ARBA" id="ARBA00022630"/>
    </source>
</evidence>
<keyword evidence="4" id="KW-0560">Oxidoreductase</keyword>
<organism evidence="6 7">
    <name type="scientific">Neocucurbitaria cava</name>
    <dbReference type="NCBI Taxonomy" id="798079"/>
    <lineage>
        <taxon>Eukaryota</taxon>
        <taxon>Fungi</taxon>
        <taxon>Dikarya</taxon>
        <taxon>Ascomycota</taxon>
        <taxon>Pezizomycotina</taxon>
        <taxon>Dothideomycetes</taxon>
        <taxon>Pleosporomycetidae</taxon>
        <taxon>Pleosporales</taxon>
        <taxon>Pleosporineae</taxon>
        <taxon>Cucurbitariaceae</taxon>
        <taxon>Neocucurbitaria</taxon>
    </lineage>
</organism>
<evidence type="ECO:0000256" key="1">
    <source>
        <dbReference type="ARBA" id="ARBA00006442"/>
    </source>
</evidence>
<dbReference type="PRINTS" id="PR00411">
    <property type="entry name" value="PNDRDTASEI"/>
</dbReference>
<accession>A0A9W8YDW9</accession>
<evidence type="ECO:0000313" key="6">
    <source>
        <dbReference type="EMBL" id="KAJ4374316.1"/>
    </source>
</evidence>
<dbReference type="PRINTS" id="PR00368">
    <property type="entry name" value="FADPNR"/>
</dbReference>
<dbReference type="SUPFAM" id="SSF51905">
    <property type="entry name" value="FAD/NAD(P)-binding domain"/>
    <property type="match status" value="1"/>
</dbReference>
<dbReference type="GO" id="GO:0004174">
    <property type="term" value="F:electron-transferring-flavoprotein dehydrogenase activity"/>
    <property type="evidence" value="ECO:0007669"/>
    <property type="project" value="TreeGrafter"/>
</dbReference>
<keyword evidence="3" id="KW-0274">FAD</keyword>
<dbReference type="InterPro" id="IPR036188">
    <property type="entry name" value="FAD/NAD-bd_sf"/>
</dbReference>
<name>A0A9W8YDW9_9PLEO</name>
<evidence type="ECO:0000256" key="3">
    <source>
        <dbReference type="ARBA" id="ARBA00022827"/>
    </source>
</evidence>
<dbReference type="EMBL" id="JAPEUY010000004">
    <property type="protein sequence ID" value="KAJ4374316.1"/>
    <property type="molecule type" value="Genomic_DNA"/>
</dbReference>
<gene>
    <name evidence="6" type="ORF">N0V83_003057</name>
</gene>
<dbReference type="InterPro" id="IPR023753">
    <property type="entry name" value="FAD/NAD-binding_dom"/>
</dbReference>
<dbReference type="AlphaFoldDB" id="A0A9W8YDW9"/>
<keyword evidence="7" id="KW-1185">Reference proteome</keyword>
<feature type="domain" description="FAD/NAD(P)-binding" evidence="5">
    <location>
        <begin position="13"/>
        <end position="254"/>
    </location>
</feature>
<sequence length="352" mass="37979">MFPQNRLFVSTAEQLNQYGKATCRFVNGTALQVDDERQTALVKLSNGEEEVFDFHMLIIATGASTQSPLLGLNTDSVALRASWSIFRQALPTAKSILIAGGGPTGVEVAGELGEHLNGRAGWFASKLNSPKVSITLVTAGNNILPTLRSPIAKTAEEYLAKVGVTIIKGDRVEKVEPENAGLANSSLITKASITLSSGVVIVADLFIPATGTTPNTSFLPSSLLELGGRVKTNPHTLRADAAKGPRIYAIGDASSYARPAIHNILSAIPVLGSNIKRDLLLDAKKLESEVGPDRIFEEDTRETQLVPIGKSKGVGSAMGWRVPSWMVWMIKGRDYWLWTTGKLWSGRQWEKE</sequence>
<dbReference type="PANTHER" id="PTHR43735">
    <property type="entry name" value="APOPTOSIS-INDUCING FACTOR 1"/>
    <property type="match status" value="1"/>
</dbReference>
<dbReference type="Pfam" id="PF07992">
    <property type="entry name" value="Pyr_redox_2"/>
    <property type="match status" value="1"/>
</dbReference>
<protein>
    <recommendedName>
        <fullName evidence="5">FAD/NAD(P)-binding domain-containing protein</fullName>
    </recommendedName>
</protein>
<dbReference type="GO" id="GO:0050660">
    <property type="term" value="F:flavin adenine dinucleotide binding"/>
    <property type="evidence" value="ECO:0007669"/>
    <property type="project" value="TreeGrafter"/>
</dbReference>
<comment type="similarity">
    <text evidence="1">Belongs to the FAD-dependent oxidoreductase family.</text>
</comment>
<evidence type="ECO:0000256" key="4">
    <source>
        <dbReference type="ARBA" id="ARBA00023002"/>
    </source>
</evidence>
<proteinExistence type="inferred from homology"/>
<keyword evidence="2" id="KW-0285">Flavoprotein</keyword>
<dbReference type="PANTHER" id="PTHR43735:SF3">
    <property type="entry name" value="FERROPTOSIS SUPPRESSOR PROTEIN 1"/>
    <property type="match status" value="1"/>
</dbReference>
<comment type="caution">
    <text evidence="6">The sequence shown here is derived from an EMBL/GenBank/DDBJ whole genome shotgun (WGS) entry which is preliminary data.</text>
</comment>